<dbReference type="PANTHER" id="PTHR47784:SF5">
    <property type="entry name" value="STEROL UPTAKE CONTROL PROTEIN 2"/>
    <property type="match status" value="1"/>
</dbReference>
<proteinExistence type="predicted"/>
<gene>
    <name evidence="2" type="ORF">CBYS24578_00016856</name>
</gene>
<dbReference type="PANTHER" id="PTHR47784">
    <property type="entry name" value="STEROL UPTAKE CONTROL PROTEIN 2"/>
    <property type="match status" value="1"/>
</dbReference>
<dbReference type="EMBL" id="CABFNO020001508">
    <property type="protein sequence ID" value="CAG9992988.1"/>
    <property type="molecule type" value="Genomic_DNA"/>
</dbReference>
<dbReference type="Pfam" id="PF11951">
    <property type="entry name" value="Fungal_trans_2"/>
    <property type="match status" value="1"/>
</dbReference>
<evidence type="ECO:0000256" key="1">
    <source>
        <dbReference type="ARBA" id="ARBA00023242"/>
    </source>
</evidence>
<evidence type="ECO:0000313" key="3">
    <source>
        <dbReference type="Proteomes" id="UP000754883"/>
    </source>
</evidence>
<protein>
    <submittedName>
        <fullName evidence="2">Uncharacterized protein</fullName>
    </submittedName>
</protein>
<organism evidence="2 3">
    <name type="scientific">Clonostachys byssicola</name>
    <dbReference type="NCBI Taxonomy" id="160290"/>
    <lineage>
        <taxon>Eukaryota</taxon>
        <taxon>Fungi</taxon>
        <taxon>Dikarya</taxon>
        <taxon>Ascomycota</taxon>
        <taxon>Pezizomycotina</taxon>
        <taxon>Sordariomycetes</taxon>
        <taxon>Hypocreomycetidae</taxon>
        <taxon>Hypocreales</taxon>
        <taxon>Bionectriaceae</taxon>
        <taxon>Clonostachys</taxon>
    </lineage>
</organism>
<dbReference type="OrthoDB" id="416217at2759"/>
<dbReference type="GO" id="GO:0001228">
    <property type="term" value="F:DNA-binding transcription activator activity, RNA polymerase II-specific"/>
    <property type="evidence" value="ECO:0007669"/>
    <property type="project" value="TreeGrafter"/>
</dbReference>
<keyword evidence="1" id="KW-0539">Nucleus</keyword>
<dbReference type="InterPro" id="IPR021858">
    <property type="entry name" value="Fun_TF"/>
</dbReference>
<reference evidence="3" key="1">
    <citation type="submission" date="2019-06" db="EMBL/GenBank/DDBJ databases">
        <authorList>
            <person name="Broberg M."/>
        </authorList>
    </citation>
    <scope>NUCLEOTIDE SEQUENCE [LARGE SCALE GENOMIC DNA]</scope>
</reference>
<dbReference type="Proteomes" id="UP000754883">
    <property type="component" value="Unassembled WGS sequence"/>
</dbReference>
<dbReference type="AlphaFoldDB" id="A0A9N9UQR3"/>
<accession>A0A9N9UQR3</accession>
<name>A0A9N9UQR3_9HYPO</name>
<reference evidence="2 3" key="2">
    <citation type="submission" date="2021-10" db="EMBL/GenBank/DDBJ databases">
        <authorList>
            <person name="Piombo E."/>
        </authorList>
    </citation>
    <scope>NUCLEOTIDE SEQUENCE [LARGE SCALE GENOMIC DNA]</scope>
</reference>
<keyword evidence="3" id="KW-1185">Reference proteome</keyword>
<evidence type="ECO:0000313" key="2">
    <source>
        <dbReference type="EMBL" id="CAG9992988.1"/>
    </source>
</evidence>
<dbReference type="InterPro" id="IPR053157">
    <property type="entry name" value="Sterol_Uptake_Regulator"/>
</dbReference>
<sequence>MAASRKPVHSPANLTTQSTDSLLQSDHSLIIGAFGVKHMKLLHHFTIFTASTLSNNSKVQEVWRMTVPRLSFSTHFVLYAILALASLHLAYLEEDQAQHHWSRGIELFQKALDGAKPAMQHITEDNCTSLYLFSMLTCYFVLARGYEYIPGVDEGEGGVLGWIFLFQGTKTLLTAPYPTILRSGPLGVMFEVGEQRALLLDSTRRIECEALGMLREALQREVSDVQEMEVYAEAVRHLQLSYNIVYEQPRGLYEGTDVFIWLFRTPPEYFNLLKRRRPASLAIFLCFAALIRQLHDTWWARDWGEGIIKIRGRATDGFWKSCRASIHSMAEKANSYVDF</sequence>
<comment type="caution">
    <text evidence="2">The sequence shown here is derived from an EMBL/GenBank/DDBJ whole genome shotgun (WGS) entry which is preliminary data.</text>
</comment>